<gene>
    <name evidence="2" type="ORF">Poly21_10660</name>
</gene>
<sequence length="243" mass="27021">MNSNSCKIEKAFPSTRYFKLPNSGSTISSRTRRLLPFLEEQALWETLTLKRPYFAQTERFSYETPLVFLCPERNYDPLPQNQIHPTNILMVSGGGAPGVENGVMVGTDASGPPVSLAYISDGLSNTIAVTETVAGEFSTTEPPSGISKAWTCKSSRVFALPYEEDVYFAECDAIGEDPELIRARRQFASLGSEWLFSSIGISRMIAVLPRMTVNCTNGNVFSEVYCRICSRQFDGRFMVRYVA</sequence>
<dbReference type="Pfam" id="PF07596">
    <property type="entry name" value="SBP_bac_10"/>
    <property type="match status" value="1"/>
</dbReference>
<reference evidence="2 3" key="1">
    <citation type="journal article" date="2020" name="Antonie Van Leeuwenhoek">
        <title>Rhodopirellula heiligendammensis sp. nov., Rhodopirellula pilleata sp. nov., and Rhodopirellula solitaria sp. nov. isolated from natural or artificial marine surfaces in Northern Germany and California, USA, and emended description of the genus Rhodopirellula.</title>
        <authorList>
            <person name="Kallscheuer N."/>
            <person name="Wiegand S."/>
            <person name="Jogler M."/>
            <person name="Boedeker C."/>
            <person name="Peeters S.H."/>
            <person name="Rast P."/>
            <person name="Heuer A."/>
            <person name="Jetten M.S.M."/>
            <person name="Rohde M."/>
            <person name="Jogler C."/>
        </authorList>
    </citation>
    <scope>NUCLEOTIDE SEQUENCE [LARGE SCALE GENOMIC DNA]</scope>
    <source>
        <strain evidence="2 3">Poly21</strain>
    </source>
</reference>
<dbReference type="AlphaFoldDB" id="A0A5C6C477"/>
<organism evidence="2 3">
    <name type="scientific">Allorhodopirellula heiligendammensis</name>
    <dbReference type="NCBI Taxonomy" id="2714739"/>
    <lineage>
        <taxon>Bacteria</taxon>
        <taxon>Pseudomonadati</taxon>
        <taxon>Planctomycetota</taxon>
        <taxon>Planctomycetia</taxon>
        <taxon>Pirellulales</taxon>
        <taxon>Pirellulaceae</taxon>
        <taxon>Allorhodopirellula</taxon>
    </lineage>
</organism>
<evidence type="ECO:0000259" key="1">
    <source>
        <dbReference type="Pfam" id="PF07596"/>
    </source>
</evidence>
<protein>
    <recommendedName>
        <fullName evidence="1">DUF1559 domain-containing protein</fullName>
    </recommendedName>
</protein>
<dbReference type="Proteomes" id="UP000319908">
    <property type="component" value="Unassembled WGS sequence"/>
</dbReference>
<name>A0A5C6C477_9BACT</name>
<feature type="domain" description="DUF1559" evidence="1">
    <location>
        <begin position="10"/>
        <end position="149"/>
    </location>
</feature>
<proteinExistence type="predicted"/>
<accession>A0A5C6C477</accession>
<dbReference type="EMBL" id="SJPU01000001">
    <property type="protein sequence ID" value="TWU18895.1"/>
    <property type="molecule type" value="Genomic_DNA"/>
</dbReference>
<evidence type="ECO:0000313" key="2">
    <source>
        <dbReference type="EMBL" id="TWU18895.1"/>
    </source>
</evidence>
<keyword evidence="3" id="KW-1185">Reference proteome</keyword>
<comment type="caution">
    <text evidence="2">The sequence shown here is derived from an EMBL/GenBank/DDBJ whole genome shotgun (WGS) entry which is preliminary data.</text>
</comment>
<evidence type="ECO:0000313" key="3">
    <source>
        <dbReference type="Proteomes" id="UP000319908"/>
    </source>
</evidence>
<dbReference type="InterPro" id="IPR011453">
    <property type="entry name" value="DUF1559"/>
</dbReference>